<dbReference type="InterPro" id="IPR050275">
    <property type="entry name" value="PGM_Phosphatase"/>
</dbReference>
<dbReference type="PANTHER" id="PTHR48100">
    <property type="entry name" value="BROAD-SPECIFICITY PHOSPHATASE YOR283W-RELATED"/>
    <property type="match status" value="1"/>
</dbReference>
<proteinExistence type="predicted"/>
<dbReference type="AlphaFoldDB" id="A0A7C3CFQ0"/>
<name>A0A7C3CFQ0_9BACT</name>
<gene>
    <name evidence="1" type="ORF">ENJ40_03575</name>
</gene>
<sequence>MKSSRPLLLLLLRHEETESPRGVLYGQRDVPLSGRGRQRTEKLVERLSRLPVEAVYSSDLSRALYGAELLSRRTGAPLFVNPLLREIDFGEWTGLSLSELLEIPEFAQRLATPEKISPPGGESLSQLFARASRMLDLIRRKHPGGLVVTFAHGGFNRALVSSVLGLSPRRFFTLEQHPGALNLLVFFPEGVPLLALFNAPAEIDLAAWVEYYEGGAGPPRSN</sequence>
<accession>A0A7C3CFQ0</accession>
<dbReference type="EMBL" id="DRMH01000041">
    <property type="protein sequence ID" value="HFC97527.1"/>
    <property type="molecule type" value="Genomic_DNA"/>
</dbReference>
<dbReference type="PANTHER" id="PTHR48100:SF1">
    <property type="entry name" value="HISTIDINE PHOSPHATASE FAMILY PROTEIN-RELATED"/>
    <property type="match status" value="1"/>
</dbReference>
<dbReference type="SMART" id="SM00855">
    <property type="entry name" value="PGAM"/>
    <property type="match status" value="1"/>
</dbReference>
<dbReference type="Gene3D" id="3.40.50.1240">
    <property type="entry name" value="Phosphoglycerate mutase-like"/>
    <property type="match status" value="1"/>
</dbReference>
<comment type="caution">
    <text evidence="1">The sequence shown here is derived from an EMBL/GenBank/DDBJ whole genome shotgun (WGS) entry which is preliminary data.</text>
</comment>
<dbReference type="InterPro" id="IPR029033">
    <property type="entry name" value="His_PPase_superfam"/>
</dbReference>
<protein>
    <submittedName>
        <fullName evidence="1">Histidine phosphatase family protein</fullName>
    </submittedName>
</protein>
<reference evidence="1" key="1">
    <citation type="journal article" date="2020" name="mSystems">
        <title>Genome- and Community-Level Interaction Insights into Carbon Utilization and Element Cycling Functions of Hydrothermarchaeota in Hydrothermal Sediment.</title>
        <authorList>
            <person name="Zhou Z."/>
            <person name="Liu Y."/>
            <person name="Xu W."/>
            <person name="Pan J."/>
            <person name="Luo Z.H."/>
            <person name="Li M."/>
        </authorList>
    </citation>
    <scope>NUCLEOTIDE SEQUENCE [LARGE SCALE GENOMIC DNA]</scope>
    <source>
        <strain evidence="1">HyVt-483</strain>
    </source>
</reference>
<organism evidence="1">
    <name type="scientific">Thermosulfurimonas dismutans</name>
    <dbReference type="NCBI Taxonomy" id="999894"/>
    <lineage>
        <taxon>Bacteria</taxon>
        <taxon>Pseudomonadati</taxon>
        <taxon>Thermodesulfobacteriota</taxon>
        <taxon>Thermodesulfobacteria</taxon>
        <taxon>Thermodesulfobacteriales</taxon>
        <taxon>Thermodesulfobacteriaceae</taxon>
        <taxon>Thermosulfurimonas</taxon>
    </lineage>
</organism>
<dbReference type="GO" id="GO:0005737">
    <property type="term" value="C:cytoplasm"/>
    <property type="evidence" value="ECO:0007669"/>
    <property type="project" value="TreeGrafter"/>
</dbReference>
<dbReference type="CDD" id="cd07067">
    <property type="entry name" value="HP_PGM_like"/>
    <property type="match status" value="1"/>
</dbReference>
<dbReference type="Pfam" id="PF00300">
    <property type="entry name" value="His_Phos_1"/>
    <property type="match status" value="1"/>
</dbReference>
<dbReference type="GO" id="GO:0016791">
    <property type="term" value="F:phosphatase activity"/>
    <property type="evidence" value="ECO:0007669"/>
    <property type="project" value="TreeGrafter"/>
</dbReference>
<dbReference type="Proteomes" id="UP000886043">
    <property type="component" value="Unassembled WGS sequence"/>
</dbReference>
<dbReference type="InterPro" id="IPR013078">
    <property type="entry name" value="His_Pase_superF_clade-1"/>
</dbReference>
<dbReference type="SUPFAM" id="SSF53254">
    <property type="entry name" value="Phosphoglycerate mutase-like"/>
    <property type="match status" value="1"/>
</dbReference>
<evidence type="ECO:0000313" key="1">
    <source>
        <dbReference type="EMBL" id="HFC97527.1"/>
    </source>
</evidence>